<dbReference type="Pfam" id="PF08281">
    <property type="entry name" value="Sigma70_r4_2"/>
    <property type="match status" value="1"/>
</dbReference>
<dbReference type="EMBL" id="CP023777">
    <property type="protein sequence ID" value="ATL45843.1"/>
    <property type="molecule type" value="Genomic_DNA"/>
</dbReference>
<protein>
    <recommendedName>
        <fullName evidence="9">RNA polymerase subunit sigma-70</fullName>
    </recommendedName>
</protein>
<evidence type="ECO:0000313" key="7">
    <source>
        <dbReference type="EMBL" id="ATL45843.1"/>
    </source>
</evidence>
<dbReference type="InterPro" id="IPR036388">
    <property type="entry name" value="WH-like_DNA-bd_sf"/>
</dbReference>
<reference evidence="7 8" key="1">
    <citation type="submission" date="2017-10" db="EMBL/GenBank/DDBJ databases">
        <title>Paenichitinophaga pekingensis gen. nov., sp. nov., isolated from activated sludge.</title>
        <authorList>
            <person name="Jin D."/>
            <person name="Kong X."/>
            <person name="Deng Y."/>
            <person name="Bai Z."/>
        </authorList>
    </citation>
    <scope>NUCLEOTIDE SEQUENCE [LARGE SCALE GENOMIC DNA]</scope>
    <source>
        <strain evidence="7 8">13</strain>
    </source>
</reference>
<evidence type="ECO:0000259" key="6">
    <source>
        <dbReference type="Pfam" id="PF08281"/>
    </source>
</evidence>
<dbReference type="Gene3D" id="1.10.10.10">
    <property type="entry name" value="Winged helix-like DNA-binding domain superfamily/Winged helix DNA-binding domain"/>
    <property type="match status" value="1"/>
</dbReference>
<sequence>MDELKLSSDTYLWEQVTLGNEAAFAMLFERYWEVSLREALLKTGSEQDAMDCVQELFIKLWNNRAQISIQSSFKGYLLTALKHRVISYYRSKDAREHLASSVANLPGGEDSVNHSHHVLQAKEVAVLIESEVSRMPSKMQQVYRFSREGGLSSAQIAQQMGISEQTVKNQLTTALKRLKIKVVQYQGSILPVLYLSPVLYFQMIQHAI</sequence>
<dbReference type="AlphaFoldDB" id="A0A291QPM3"/>
<dbReference type="Pfam" id="PF04542">
    <property type="entry name" value="Sigma70_r2"/>
    <property type="match status" value="1"/>
</dbReference>
<feature type="domain" description="RNA polymerase sigma-70 region 2" evidence="5">
    <location>
        <begin position="36"/>
        <end position="93"/>
    </location>
</feature>
<dbReference type="InterPro" id="IPR013324">
    <property type="entry name" value="RNA_pol_sigma_r3/r4-like"/>
</dbReference>
<proteinExistence type="inferred from homology"/>
<dbReference type="OrthoDB" id="1342792at2"/>
<dbReference type="InterPro" id="IPR007627">
    <property type="entry name" value="RNA_pol_sigma70_r2"/>
</dbReference>
<dbReference type="NCBIfam" id="TIGR02937">
    <property type="entry name" value="sigma70-ECF"/>
    <property type="match status" value="1"/>
</dbReference>
<evidence type="ECO:0000256" key="1">
    <source>
        <dbReference type="ARBA" id="ARBA00010641"/>
    </source>
</evidence>
<keyword evidence="3" id="KW-0731">Sigma factor</keyword>
<dbReference type="InterPro" id="IPR014284">
    <property type="entry name" value="RNA_pol_sigma-70_dom"/>
</dbReference>
<keyword evidence="8" id="KW-1185">Reference proteome</keyword>
<keyword evidence="4" id="KW-0804">Transcription</keyword>
<evidence type="ECO:0000313" key="8">
    <source>
        <dbReference type="Proteomes" id="UP000220133"/>
    </source>
</evidence>
<evidence type="ECO:0000259" key="5">
    <source>
        <dbReference type="Pfam" id="PF04542"/>
    </source>
</evidence>
<evidence type="ECO:0008006" key="9">
    <source>
        <dbReference type="Google" id="ProtNLM"/>
    </source>
</evidence>
<dbReference type="InterPro" id="IPR013249">
    <property type="entry name" value="RNA_pol_sigma70_r4_t2"/>
</dbReference>
<feature type="domain" description="RNA polymerase sigma factor 70 region 4 type 2" evidence="6">
    <location>
        <begin position="128"/>
        <end position="178"/>
    </location>
</feature>
<dbReference type="InterPro" id="IPR013325">
    <property type="entry name" value="RNA_pol_sigma_r2"/>
</dbReference>
<dbReference type="GO" id="GO:0006352">
    <property type="term" value="P:DNA-templated transcription initiation"/>
    <property type="evidence" value="ECO:0007669"/>
    <property type="project" value="InterPro"/>
</dbReference>
<evidence type="ECO:0000256" key="2">
    <source>
        <dbReference type="ARBA" id="ARBA00023015"/>
    </source>
</evidence>
<dbReference type="PANTHER" id="PTHR43133:SF46">
    <property type="entry name" value="RNA POLYMERASE SIGMA-70 FACTOR ECF SUBFAMILY"/>
    <property type="match status" value="1"/>
</dbReference>
<dbReference type="SUPFAM" id="SSF88946">
    <property type="entry name" value="Sigma2 domain of RNA polymerase sigma factors"/>
    <property type="match status" value="1"/>
</dbReference>
<dbReference type="KEGG" id="cbae:COR50_00965"/>
<dbReference type="Proteomes" id="UP000220133">
    <property type="component" value="Chromosome"/>
</dbReference>
<dbReference type="Gene3D" id="1.10.1740.10">
    <property type="match status" value="1"/>
</dbReference>
<dbReference type="SUPFAM" id="SSF88659">
    <property type="entry name" value="Sigma3 and sigma4 domains of RNA polymerase sigma factors"/>
    <property type="match status" value="1"/>
</dbReference>
<accession>A0A291QPM3</accession>
<name>A0A291QPM3_9BACT</name>
<dbReference type="InterPro" id="IPR039425">
    <property type="entry name" value="RNA_pol_sigma-70-like"/>
</dbReference>
<dbReference type="RefSeq" id="WP_098192233.1">
    <property type="nucleotide sequence ID" value="NZ_CP023777.1"/>
</dbReference>
<dbReference type="GO" id="GO:0003677">
    <property type="term" value="F:DNA binding"/>
    <property type="evidence" value="ECO:0007669"/>
    <property type="project" value="InterPro"/>
</dbReference>
<comment type="similarity">
    <text evidence="1">Belongs to the sigma-70 factor family. ECF subfamily.</text>
</comment>
<evidence type="ECO:0000256" key="4">
    <source>
        <dbReference type="ARBA" id="ARBA00023163"/>
    </source>
</evidence>
<gene>
    <name evidence="7" type="ORF">COR50_00965</name>
</gene>
<dbReference type="GO" id="GO:0016987">
    <property type="term" value="F:sigma factor activity"/>
    <property type="evidence" value="ECO:0007669"/>
    <property type="project" value="UniProtKB-KW"/>
</dbReference>
<evidence type="ECO:0000256" key="3">
    <source>
        <dbReference type="ARBA" id="ARBA00023082"/>
    </source>
</evidence>
<organism evidence="7 8">
    <name type="scientific">Chitinophaga caeni</name>
    <dbReference type="NCBI Taxonomy" id="2029983"/>
    <lineage>
        <taxon>Bacteria</taxon>
        <taxon>Pseudomonadati</taxon>
        <taxon>Bacteroidota</taxon>
        <taxon>Chitinophagia</taxon>
        <taxon>Chitinophagales</taxon>
        <taxon>Chitinophagaceae</taxon>
        <taxon>Chitinophaga</taxon>
    </lineage>
</organism>
<dbReference type="PANTHER" id="PTHR43133">
    <property type="entry name" value="RNA POLYMERASE ECF-TYPE SIGMA FACTO"/>
    <property type="match status" value="1"/>
</dbReference>
<keyword evidence="2" id="KW-0805">Transcription regulation</keyword>